<dbReference type="Proteomes" id="UP000248349">
    <property type="component" value="Unassembled WGS sequence"/>
</dbReference>
<evidence type="ECO:0000313" key="2">
    <source>
        <dbReference type="Proteomes" id="UP000248349"/>
    </source>
</evidence>
<accession>A0A318ZFD1</accession>
<gene>
    <name evidence="1" type="ORF">BP01DRAFT_26902</name>
</gene>
<dbReference type="GeneID" id="37072603"/>
<dbReference type="EMBL" id="KZ821228">
    <property type="protein sequence ID" value="PYH46251.1"/>
    <property type="molecule type" value="Genomic_DNA"/>
</dbReference>
<sequence>MSPRQKTRRLSGTVACAALHRVAVPADADQTWRESTAVATTVYHPLTYTVKPFTIVLYSIVLGETRYSPIRFPEYTLVPLKLSSSSSLRLCLNAGSSSLLASSPHSEIFTREPPVGRPRGDGIRCQLLHRSRPMGGVRSAVDRRLFGVRGSRFKVGSWFIPGSSPGEASARPQDCH</sequence>
<proteinExistence type="predicted"/>
<keyword evidence="2" id="KW-1185">Reference proteome</keyword>
<protein>
    <submittedName>
        <fullName evidence="1">Uncharacterized protein</fullName>
    </submittedName>
</protein>
<reference evidence="1 2" key="1">
    <citation type="submission" date="2016-12" db="EMBL/GenBank/DDBJ databases">
        <title>The genomes of Aspergillus section Nigri reveals drivers in fungal speciation.</title>
        <authorList>
            <consortium name="DOE Joint Genome Institute"/>
            <person name="Vesth T.C."/>
            <person name="Nybo J."/>
            <person name="Theobald S."/>
            <person name="Brandl J."/>
            <person name="Frisvad J.C."/>
            <person name="Nielsen K.F."/>
            <person name="Lyhne E.K."/>
            <person name="Kogle M.E."/>
            <person name="Kuo A."/>
            <person name="Riley R."/>
            <person name="Clum A."/>
            <person name="Nolan M."/>
            <person name="Lipzen A."/>
            <person name="Salamov A."/>
            <person name="Henrissat B."/>
            <person name="Wiebenga A."/>
            <person name="De Vries R.P."/>
            <person name="Grigoriev I.V."/>
            <person name="Mortensen U.H."/>
            <person name="Andersen M.R."/>
            <person name="Baker S.E."/>
        </authorList>
    </citation>
    <scope>NUCLEOTIDE SEQUENCE [LARGE SCALE GENOMIC DNA]</scope>
    <source>
        <strain evidence="1 2">JOP 1030-1</strain>
    </source>
</reference>
<evidence type="ECO:0000313" key="1">
    <source>
        <dbReference type="EMBL" id="PYH46251.1"/>
    </source>
</evidence>
<dbReference type="RefSeq" id="XP_025432233.1">
    <property type="nucleotide sequence ID" value="XM_025571375.1"/>
</dbReference>
<name>A0A318ZFD1_9EURO</name>
<dbReference type="AlphaFoldDB" id="A0A318ZFD1"/>
<organism evidence="1 2">
    <name type="scientific">Aspergillus saccharolyticus JOP 1030-1</name>
    <dbReference type="NCBI Taxonomy" id="1450539"/>
    <lineage>
        <taxon>Eukaryota</taxon>
        <taxon>Fungi</taxon>
        <taxon>Dikarya</taxon>
        <taxon>Ascomycota</taxon>
        <taxon>Pezizomycotina</taxon>
        <taxon>Eurotiomycetes</taxon>
        <taxon>Eurotiomycetidae</taxon>
        <taxon>Eurotiales</taxon>
        <taxon>Aspergillaceae</taxon>
        <taxon>Aspergillus</taxon>
        <taxon>Aspergillus subgen. Circumdati</taxon>
    </lineage>
</organism>